<dbReference type="EMBL" id="FZPH01000004">
    <property type="protein sequence ID" value="SNT30700.1"/>
    <property type="molecule type" value="Genomic_DNA"/>
</dbReference>
<dbReference type="InterPro" id="IPR036291">
    <property type="entry name" value="NAD(P)-bd_dom_sf"/>
</dbReference>
<dbReference type="AlphaFoldDB" id="A0A239LK67"/>
<dbReference type="OrthoDB" id="9766811at2"/>
<dbReference type="Pfam" id="PF01658">
    <property type="entry name" value="Inos-1-P_synth"/>
    <property type="match status" value="1"/>
</dbReference>
<dbReference type="Proteomes" id="UP000198362">
    <property type="component" value="Unassembled WGS sequence"/>
</dbReference>
<proteinExistence type="predicted"/>
<dbReference type="SUPFAM" id="SSF55347">
    <property type="entry name" value="Glyceraldehyde-3-phosphate dehydrogenase-like, C-terminal domain"/>
    <property type="match status" value="1"/>
</dbReference>
<dbReference type="GO" id="GO:0006021">
    <property type="term" value="P:inositol biosynthetic process"/>
    <property type="evidence" value="ECO:0007669"/>
    <property type="project" value="TreeGrafter"/>
</dbReference>
<evidence type="ECO:0000313" key="2">
    <source>
        <dbReference type="EMBL" id="SNT30700.1"/>
    </source>
</evidence>
<accession>A0A239LK67</accession>
<reference evidence="2 3" key="1">
    <citation type="submission" date="2017-06" db="EMBL/GenBank/DDBJ databases">
        <authorList>
            <person name="Kim H.J."/>
            <person name="Triplett B.A."/>
        </authorList>
    </citation>
    <scope>NUCLEOTIDE SEQUENCE [LARGE SCALE GENOMIC DNA]</scope>
    <source>
        <strain evidence="2 3">CGMCC 4.5593</strain>
    </source>
</reference>
<dbReference type="Gene3D" id="3.40.50.720">
    <property type="entry name" value="NAD(P)-binding Rossmann-like Domain"/>
    <property type="match status" value="1"/>
</dbReference>
<feature type="domain" description="Myo-inositol-1-phosphate synthase GAPDH-like" evidence="1">
    <location>
        <begin position="174"/>
        <end position="272"/>
    </location>
</feature>
<name>A0A239LK67_9ACTN</name>
<dbReference type="GO" id="GO:0004512">
    <property type="term" value="F:inositol-3-phosphate synthase activity"/>
    <property type="evidence" value="ECO:0007669"/>
    <property type="project" value="TreeGrafter"/>
</dbReference>
<keyword evidence="3" id="KW-1185">Reference proteome</keyword>
<dbReference type="Gene3D" id="3.30.360.10">
    <property type="entry name" value="Dihydrodipicolinate Reductase, domain 2"/>
    <property type="match status" value="1"/>
</dbReference>
<dbReference type="PANTHER" id="PTHR43125:SF1">
    <property type="entry name" value="INOSITOL-3-PHOSPHATE SYNTHASE"/>
    <property type="match status" value="1"/>
</dbReference>
<gene>
    <name evidence="2" type="ORF">SAMN05421812_104384</name>
</gene>
<dbReference type="PANTHER" id="PTHR43125">
    <property type="entry name" value="INOSITOL-3-PHOSPHATE SYNTHASE"/>
    <property type="match status" value="1"/>
</dbReference>
<protein>
    <submittedName>
        <fullName evidence="2">Myo-inositol-1-phosphate synthase</fullName>
    </submittedName>
</protein>
<sequence>MIKPARVAVVGVGNNTSALVQGIAFYRQTGSLAGVQRPMIDGLGVGDVDIVAAFATSPEKVGKDLTEAIFLPPNNFPRLDCDLPKAEVAVTKGLRDATEVDRVAQALAGAEVLLYSAPSGRPETALAYALAARAAGVAFVNTTSDPVARHQAEVDQFTAAGLPLLGDDLTSQFGTSILHDTLLRLLAARGLTLVSSYQVNLGGTEDFRNLVENPNTKKQSKLNALSGADKVQLAPLGYLPQLGSQKVAHLNIEAQGWGETAVSLDVKLKVHDPSGAAGVNIDLVRIACGALRDGQKGYVDAAAPLFKSPPGTAV</sequence>
<evidence type="ECO:0000259" key="1">
    <source>
        <dbReference type="Pfam" id="PF01658"/>
    </source>
</evidence>
<dbReference type="SUPFAM" id="SSF51735">
    <property type="entry name" value="NAD(P)-binding Rossmann-fold domains"/>
    <property type="match status" value="1"/>
</dbReference>
<evidence type="ECO:0000313" key="3">
    <source>
        <dbReference type="Proteomes" id="UP000198362"/>
    </source>
</evidence>
<dbReference type="RefSeq" id="WP_089248229.1">
    <property type="nucleotide sequence ID" value="NZ_FZPH01000004.1"/>
</dbReference>
<dbReference type="InterPro" id="IPR013021">
    <property type="entry name" value="Myo-inos-1-P_Synthase_GAPDH"/>
</dbReference>
<dbReference type="InterPro" id="IPR052199">
    <property type="entry name" value="MIPS"/>
</dbReference>
<organism evidence="2 3">
    <name type="scientific">Asanoa hainanensis</name>
    <dbReference type="NCBI Taxonomy" id="560556"/>
    <lineage>
        <taxon>Bacteria</taxon>
        <taxon>Bacillati</taxon>
        <taxon>Actinomycetota</taxon>
        <taxon>Actinomycetes</taxon>
        <taxon>Micromonosporales</taxon>
        <taxon>Micromonosporaceae</taxon>
        <taxon>Asanoa</taxon>
    </lineage>
</organism>